<dbReference type="Proteomes" id="UP000616885">
    <property type="component" value="Unassembled WGS sequence"/>
</dbReference>
<dbReference type="AlphaFoldDB" id="A0A8H7NNI7"/>
<evidence type="ECO:0000313" key="2">
    <source>
        <dbReference type="EMBL" id="KAF9758895.1"/>
    </source>
</evidence>
<organism evidence="2 3">
    <name type="scientific">Bionectria ochroleuca</name>
    <name type="common">Gliocladium roseum</name>
    <dbReference type="NCBI Taxonomy" id="29856"/>
    <lineage>
        <taxon>Eukaryota</taxon>
        <taxon>Fungi</taxon>
        <taxon>Dikarya</taxon>
        <taxon>Ascomycota</taxon>
        <taxon>Pezizomycotina</taxon>
        <taxon>Sordariomycetes</taxon>
        <taxon>Hypocreomycetidae</taxon>
        <taxon>Hypocreales</taxon>
        <taxon>Bionectriaceae</taxon>
        <taxon>Clonostachys</taxon>
    </lineage>
</organism>
<keyword evidence="1" id="KW-0812">Transmembrane</keyword>
<reference evidence="2" key="1">
    <citation type="submission" date="2020-10" db="EMBL/GenBank/DDBJ databases">
        <title>High-Quality Genome Resource of Clonostachys rosea strain S41 by Oxford Nanopore Long-Read Sequencing.</title>
        <authorList>
            <person name="Wang H."/>
        </authorList>
    </citation>
    <scope>NUCLEOTIDE SEQUENCE</scope>
    <source>
        <strain evidence="2">S41</strain>
    </source>
</reference>
<name>A0A8H7NNI7_BIOOC</name>
<evidence type="ECO:0000313" key="3">
    <source>
        <dbReference type="Proteomes" id="UP000616885"/>
    </source>
</evidence>
<proteinExistence type="predicted"/>
<feature type="transmembrane region" description="Helical" evidence="1">
    <location>
        <begin position="54"/>
        <end position="79"/>
    </location>
</feature>
<protein>
    <submittedName>
        <fullName evidence="2">Uncharacterized protein</fullName>
    </submittedName>
</protein>
<gene>
    <name evidence="2" type="ORF">IM811_000589</name>
</gene>
<keyword evidence="1" id="KW-0472">Membrane</keyword>
<keyword evidence="1" id="KW-1133">Transmembrane helix</keyword>
<comment type="caution">
    <text evidence="2">The sequence shown here is derived from an EMBL/GenBank/DDBJ whole genome shotgun (WGS) entry which is preliminary data.</text>
</comment>
<sequence>MIKHLSIHEECIKERYFESFLFLFSRGTDTSAARQRYFEPSQAGAVLPKASMVLWTFCFLLLALIALISFFLLALLVGTRYFSIYGEGESLTGWLLGFDTFFVFILVWQKMGCLILPKDGRTGFGDMASFFGVGSVGLGYLPMRSVKGNREPRLGALHFCIDLSTDSDDTTMNVQGCYASCDAQEHRVV</sequence>
<dbReference type="EMBL" id="JADCTT010000001">
    <property type="protein sequence ID" value="KAF9758895.1"/>
    <property type="molecule type" value="Genomic_DNA"/>
</dbReference>
<evidence type="ECO:0000256" key="1">
    <source>
        <dbReference type="SAM" id="Phobius"/>
    </source>
</evidence>
<feature type="transmembrane region" description="Helical" evidence="1">
    <location>
        <begin position="91"/>
        <end position="111"/>
    </location>
</feature>
<accession>A0A8H7NNI7</accession>